<dbReference type="EMBL" id="CP025074">
    <property type="protein sequence ID" value="AUI36246.1"/>
    <property type="molecule type" value="Genomic_DNA"/>
</dbReference>
<evidence type="ECO:0000256" key="2">
    <source>
        <dbReference type="ARBA" id="ARBA00022679"/>
    </source>
</evidence>
<proteinExistence type="predicted"/>
<evidence type="ECO:0000256" key="1">
    <source>
        <dbReference type="ARBA" id="ARBA00022603"/>
    </source>
</evidence>
<sequence>MEPNRSYAHQEGLEFFRQLNRYMNEQFAPQDEVLADVRRSIEENGLPSISVSPATGKLLTMLVAISGAKRVLEIGALGGYSGICLARGFGKEGTLTSLELVEEYARLARQNLKKAGFGSQVTYMIGPALESLETLAANGERFDFFFIDADKENYIRYLDYCIRLANPGAIIAADNTLAGSGVGASDALRRRGEIMKQFNETVACHPQLDAMFIPIGDGVTVARVKKTA</sequence>
<organism evidence="4 5">
    <name type="scientific">Bacillus caldolyticus</name>
    <dbReference type="NCBI Taxonomy" id="1394"/>
    <lineage>
        <taxon>Bacteria</taxon>
        <taxon>Bacillati</taxon>
        <taxon>Bacillota</taxon>
        <taxon>Bacilli</taxon>
        <taxon>Bacillales</taxon>
        <taxon>Anoxybacillaceae</taxon>
        <taxon>Geobacillus</taxon>
        <taxon>Geobacillus thermoleovorans group</taxon>
    </lineage>
</organism>
<dbReference type="PANTHER" id="PTHR10509:SF14">
    <property type="entry name" value="CAFFEOYL-COA O-METHYLTRANSFERASE 3-RELATED"/>
    <property type="match status" value="1"/>
</dbReference>
<keyword evidence="5" id="KW-1185">Reference proteome</keyword>
<dbReference type="InterPro" id="IPR029063">
    <property type="entry name" value="SAM-dependent_MTases_sf"/>
</dbReference>
<name>A0ABN5FRT8_BACCL</name>
<keyword evidence="2" id="KW-0808">Transferase</keyword>
<reference evidence="4 5" key="1">
    <citation type="submission" date="2018-02" db="EMBL/GenBank/DDBJ databases">
        <title>Complete genome and methylome analysis of Bacillus caldolyticus.</title>
        <authorList>
            <person name="Fomenkov A.I."/>
            <person name="Mersha F."/>
            <person name="Vincze T."/>
            <person name="Roberts R.J."/>
        </authorList>
    </citation>
    <scope>NUCLEOTIDE SEQUENCE [LARGE SCALE GENOMIC DNA]</scope>
    <source>
        <strain evidence="4 5">NEB414</strain>
    </source>
</reference>
<evidence type="ECO:0000313" key="5">
    <source>
        <dbReference type="Proteomes" id="UP000265462"/>
    </source>
</evidence>
<keyword evidence="1" id="KW-0489">Methyltransferase</keyword>
<accession>A0ABN5FRT8</accession>
<dbReference type="CDD" id="cd02440">
    <property type="entry name" value="AdoMet_MTases"/>
    <property type="match status" value="1"/>
</dbReference>
<dbReference type="InterPro" id="IPR050362">
    <property type="entry name" value="Cation-dep_OMT"/>
</dbReference>
<dbReference type="InterPro" id="IPR002935">
    <property type="entry name" value="SAM_O-MeTrfase"/>
</dbReference>
<dbReference type="Proteomes" id="UP000265462">
    <property type="component" value="Chromosome"/>
</dbReference>
<protein>
    <submittedName>
        <fullName evidence="4">O-methyltransferase</fullName>
    </submittedName>
</protein>
<dbReference type="SUPFAM" id="SSF53335">
    <property type="entry name" value="S-adenosyl-L-methionine-dependent methyltransferases"/>
    <property type="match status" value="1"/>
</dbReference>
<dbReference type="PROSITE" id="PS51682">
    <property type="entry name" value="SAM_OMT_I"/>
    <property type="match status" value="1"/>
</dbReference>
<dbReference type="Gene3D" id="3.40.50.150">
    <property type="entry name" value="Vaccinia Virus protein VP39"/>
    <property type="match status" value="1"/>
</dbReference>
<evidence type="ECO:0000313" key="4">
    <source>
        <dbReference type="EMBL" id="AUI36246.1"/>
    </source>
</evidence>
<evidence type="ECO:0000256" key="3">
    <source>
        <dbReference type="ARBA" id="ARBA00022691"/>
    </source>
</evidence>
<gene>
    <name evidence="4" type="ORF">CWI35_06605</name>
</gene>
<dbReference type="Pfam" id="PF01596">
    <property type="entry name" value="Methyltransf_3"/>
    <property type="match status" value="1"/>
</dbReference>
<keyword evidence="3" id="KW-0949">S-adenosyl-L-methionine</keyword>
<dbReference type="RefSeq" id="WP_047817876.1">
    <property type="nucleotide sequence ID" value="NZ_CP025074.1"/>
</dbReference>
<dbReference type="PANTHER" id="PTHR10509">
    <property type="entry name" value="O-METHYLTRANSFERASE-RELATED"/>
    <property type="match status" value="1"/>
</dbReference>